<comment type="similarity">
    <text evidence="1 5">Belongs to the NAD(P)-dependent epimerase/dehydratase family. Fucose synthase subfamily.</text>
</comment>
<keyword evidence="4 5" id="KW-0413">Isomerase</keyword>
<dbReference type="InterPro" id="IPR001509">
    <property type="entry name" value="Epimerase_deHydtase"/>
</dbReference>
<evidence type="ECO:0000256" key="2">
    <source>
        <dbReference type="ARBA" id="ARBA00022857"/>
    </source>
</evidence>
<feature type="domain" description="NAD-dependent epimerase/dehydratase" evidence="6">
    <location>
        <begin position="5"/>
        <end position="234"/>
    </location>
</feature>
<dbReference type="InterPro" id="IPR028614">
    <property type="entry name" value="GDP_fucose/colitose_synth"/>
</dbReference>
<sequence length="319" mass="34763">MARRIFLAGHRGMVGAALRRRLRGRADIDLLTAERSTLDLRRQDQVEAFLAAHRPQEVWIAAARVGGIAANEAAPADFLHDNLAIATTLIQAAHRSGVETLLFLGSSCIYPRLADQPIGEEALLTGPLEPTNAPYAIAKIAGIALCEALNRQHGRDYRCLMPTNLYGPGDNFDVEAGHVIPALIRRFHAAVEQGAPEVTIWGSGAARREFLHVDDLADACLHVMAMPAAAYHAQAWQGLLNVGSGEECSIRDLAGTLADIAGYRGRLRFDADRPEGTPRKLLDCSRLRALGWSPYIDLPVGLRWTYEWFATEAACWAAA</sequence>
<feature type="binding site" evidence="5">
    <location>
        <begin position="104"/>
        <end position="107"/>
    </location>
    <ligand>
        <name>NADP(+)</name>
        <dbReference type="ChEBI" id="CHEBI:58349"/>
    </ligand>
</feature>
<dbReference type="HAMAP" id="MF_00956">
    <property type="entry name" value="GDP_fucose_synth"/>
    <property type="match status" value="1"/>
</dbReference>
<dbReference type="Gene3D" id="3.90.25.10">
    <property type="entry name" value="UDP-galactose 4-epimerase, domain 1"/>
    <property type="match status" value="1"/>
</dbReference>
<evidence type="ECO:0000256" key="1">
    <source>
        <dbReference type="ARBA" id="ARBA00005959"/>
    </source>
</evidence>
<dbReference type="CDD" id="cd05239">
    <property type="entry name" value="GDP_FS_SDR_e"/>
    <property type="match status" value="1"/>
</dbReference>
<comment type="pathway">
    <text evidence="5">Nucleotide-sugar biosynthesis; GDP-L-fucose biosynthesis via de novo pathway; GDP-L-fucose from GDP-alpha-D-mannose: step 2/2.</text>
</comment>
<accession>A0A154W4U4</accession>
<keyword evidence="3 5" id="KW-0560">Oxidoreductase</keyword>
<feature type="binding site" evidence="5">
    <location>
        <position position="178"/>
    </location>
    <ligand>
        <name>NADP(+)</name>
        <dbReference type="ChEBI" id="CHEBI:58349"/>
    </ligand>
</feature>
<gene>
    <name evidence="5" type="primary">fcl</name>
    <name evidence="7" type="ORF">AUP43_08545</name>
</gene>
<feature type="binding site" evidence="5">
    <location>
        <position position="275"/>
    </location>
    <ligand>
        <name>substrate</name>
    </ligand>
</feature>
<proteinExistence type="inferred from homology"/>
<evidence type="ECO:0000256" key="4">
    <source>
        <dbReference type="ARBA" id="ARBA00023235"/>
    </source>
</evidence>
<dbReference type="AlphaFoldDB" id="A0A154W4U4"/>
<dbReference type="RefSeq" id="WP_067555570.1">
    <property type="nucleotide sequence ID" value="NZ_LPXN01000104.1"/>
</dbReference>
<dbReference type="GO" id="GO:0042351">
    <property type="term" value="P:'de novo' GDP-L-fucose biosynthetic process"/>
    <property type="evidence" value="ECO:0007669"/>
    <property type="project" value="UniProtKB-UniRule"/>
</dbReference>
<dbReference type="PANTHER" id="PTHR43238">
    <property type="entry name" value="GDP-L-FUCOSE SYNTHASE"/>
    <property type="match status" value="1"/>
</dbReference>
<protein>
    <recommendedName>
        <fullName evidence="5">GDP-L-fucose synthase</fullName>
        <ecNumber evidence="5">1.1.1.271</ecNumber>
    </recommendedName>
    <alternativeName>
        <fullName evidence="5">GDP-4-keto-6-deoxy-D-mannose-3,5-epimerase-4-reductase</fullName>
    </alternativeName>
</protein>
<dbReference type="GO" id="GO:0070401">
    <property type="term" value="F:NADP+ binding"/>
    <property type="evidence" value="ECO:0007669"/>
    <property type="project" value="UniProtKB-UniRule"/>
</dbReference>
<dbReference type="Gene3D" id="3.40.50.720">
    <property type="entry name" value="NAD(P)-binding Rossmann-like Domain"/>
    <property type="match status" value="1"/>
</dbReference>
<feature type="binding site" evidence="5">
    <location>
        <begin position="9"/>
        <end position="15"/>
    </location>
    <ligand>
        <name>NADP(+)</name>
        <dbReference type="ChEBI" id="CHEBI:58349"/>
    </ligand>
</feature>
<evidence type="ECO:0000256" key="5">
    <source>
        <dbReference type="HAMAP-Rule" id="MF_00956"/>
    </source>
</evidence>
<comment type="function">
    <text evidence="5">Catalyzes the two-step NADP-dependent conversion of GDP-4-dehydro-6-deoxy-D-mannose to GDP-fucose, involving an epimerase and a reductase reaction.</text>
</comment>
<evidence type="ECO:0000256" key="3">
    <source>
        <dbReference type="ARBA" id="ARBA00023002"/>
    </source>
</evidence>
<feature type="active site" description="Proton donor/acceptor" evidence="5">
    <location>
        <position position="135"/>
    </location>
</feature>
<keyword evidence="5" id="KW-0511">Multifunctional enzyme</keyword>
<comment type="catalytic activity">
    <reaction evidence="5">
        <text>GDP-beta-L-fucose + NADP(+) = GDP-4-dehydro-alpha-D-rhamnose + NADPH + H(+)</text>
        <dbReference type="Rhea" id="RHEA:18885"/>
        <dbReference type="ChEBI" id="CHEBI:15378"/>
        <dbReference type="ChEBI" id="CHEBI:57273"/>
        <dbReference type="ChEBI" id="CHEBI:57783"/>
        <dbReference type="ChEBI" id="CHEBI:57964"/>
        <dbReference type="ChEBI" id="CHEBI:58349"/>
        <dbReference type="EC" id="1.1.1.271"/>
    </reaction>
</comment>
<dbReference type="Proteomes" id="UP000076400">
    <property type="component" value="Unassembled WGS sequence"/>
</dbReference>
<dbReference type="STRING" id="580166.AUP43_08545"/>
<feature type="site" description="Important for catalytic activity" evidence="5">
    <location>
        <position position="108"/>
    </location>
</feature>
<dbReference type="UniPathway" id="UPA00128">
    <property type="reaction ID" value="UER00191"/>
</dbReference>
<feature type="binding site" evidence="5">
    <location>
        <position position="201"/>
    </location>
    <ligand>
        <name>substrate</name>
    </ligand>
</feature>
<feature type="binding site" evidence="5">
    <location>
        <begin position="162"/>
        <end position="165"/>
    </location>
    <ligand>
        <name>NADP(+)</name>
        <dbReference type="ChEBI" id="CHEBI:58349"/>
    </ligand>
</feature>
<dbReference type="EMBL" id="LPXN01000104">
    <property type="protein sequence ID" value="KZD08568.1"/>
    <property type="molecule type" value="Genomic_DNA"/>
</dbReference>
<dbReference type="SUPFAM" id="SSF51735">
    <property type="entry name" value="NAD(P)-binding Rossmann-fold domains"/>
    <property type="match status" value="1"/>
</dbReference>
<dbReference type="GO" id="GO:0016853">
    <property type="term" value="F:isomerase activity"/>
    <property type="evidence" value="ECO:0007669"/>
    <property type="project" value="UniProtKB-KW"/>
</dbReference>
<reference evidence="7 8" key="1">
    <citation type="submission" date="2015-12" db="EMBL/GenBank/DDBJ databases">
        <title>Genome sequence of Oceanibaculum pacificum MCCC 1A02656.</title>
        <authorList>
            <person name="Lu L."/>
            <person name="Lai Q."/>
            <person name="Shao Z."/>
            <person name="Qian P."/>
        </authorList>
    </citation>
    <scope>NUCLEOTIDE SEQUENCE [LARGE SCALE GENOMIC DNA]</scope>
    <source>
        <strain evidence="7 8">MCCC 1A02656</strain>
    </source>
</reference>
<dbReference type="EC" id="1.1.1.271" evidence="5"/>
<dbReference type="GO" id="GO:0050577">
    <property type="term" value="F:GDP-L-fucose synthase activity"/>
    <property type="evidence" value="ECO:0007669"/>
    <property type="project" value="UniProtKB-UniRule"/>
</dbReference>
<feature type="binding site" evidence="5">
    <location>
        <position position="186"/>
    </location>
    <ligand>
        <name>substrate</name>
    </ligand>
</feature>
<evidence type="ECO:0000313" key="7">
    <source>
        <dbReference type="EMBL" id="KZD08568.1"/>
    </source>
</evidence>
<comment type="caution">
    <text evidence="7">The sequence shown here is derived from an EMBL/GenBank/DDBJ whole genome shotgun (WGS) entry which is preliminary data.</text>
</comment>
<feature type="site" description="Important for catalytic activity" evidence="5">
    <location>
        <position position="106"/>
    </location>
</feature>
<dbReference type="InterPro" id="IPR036291">
    <property type="entry name" value="NAD(P)-bd_dom_sf"/>
</dbReference>
<organism evidence="7 8">
    <name type="scientific">Oceanibaculum pacificum</name>
    <dbReference type="NCBI Taxonomy" id="580166"/>
    <lineage>
        <taxon>Bacteria</taxon>
        <taxon>Pseudomonadati</taxon>
        <taxon>Pseudomonadota</taxon>
        <taxon>Alphaproteobacteria</taxon>
        <taxon>Rhodospirillales</taxon>
        <taxon>Oceanibaculaceae</taxon>
        <taxon>Oceanibaculum</taxon>
    </lineage>
</organism>
<dbReference type="PANTHER" id="PTHR43238:SF1">
    <property type="entry name" value="GDP-L-FUCOSE SYNTHASE"/>
    <property type="match status" value="1"/>
</dbReference>
<feature type="binding site" evidence="5">
    <location>
        <position position="139"/>
    </location>
    <ligand>
        <name>NADP(+)</name>
        <dbReference type="ChEBI" id="CHEBI:58349"/>
    </ligand>
</feature>
<dbReference type="OrthoDB" id="9811425at2"/>
<dbReference type="Pfam" id="PF01370">
    <property type="entry name" value="Epimerase"/>
    <property type="match status" value="1"/>
</dbReference>
<name>A0A154W4U4_9PROT</name>
<keyword evidence="8" id="KW-1185">Reference proteome</keyword>
<feature type="binding site" evidence="5">
    <location>
        <position position="208"/>
    </location>
    <ligand>
        <name>substrate</name>
    </ligand>
</feature>
<evidence type="ECO:0000259" key="6">
    <source>
        <dbReference type="Pfam" id="PF01370"/>
    </source>
</evidence>
<keyword evidence="2 5" id="KW-0521">NADP</keyword>
<evidence type="ECO:0000313" key="8">
    <source>
        <dbReference type="Proteomes" id="UP000076400"/>
    </source>
</evidence>